<dbReference type="InterPro" id="IPR017574">
    <property type="entry name" value="CRISPR-assoc_prot_Cas7/Csc2"/>
</dbReference>
<dbReference type="AlphaFoldDB" id="A0A1C0A8A6"/>
<dbReference type="EMBL" id="LWDV01000009">
    <property type="protein sequence ID" value="OCL26485.1"/>
    <property type="molecule type" value="Genomic_DNA"/>
</dbReference>
<dbReference type="RefSeq" id="WP_068718362.1">
    <property type="nucleotide sequence ID" value="NZ_LWDV01000009.1"/>
</dbReference>
<proteinExistence type="predicted"/>
<dbReference type="Proteomes" id="UP000093514">
    <property type="component" value="Unassembled WGS sequence"/>
</dbReference>
<keyword evidence="2" id="KW-1185">Reference proteome</keyword>
<accession>A0A1C0A8A6</accession>
<gene>
    <name evidence="1" type="ORF">U472_10840</name>
</gene>
<reference evidence="2" key="1">
    <citation type="submission" date="2016-07" db="EMBL/GenBank/DDBJ databases">
        <authorList>
            <person name="Florea S."/>
            <person name="Webb J.S."/>
            <person name="Jaromczyk J."/>
            <person name="Schardl C.L."/>
        </authorList>
    </citation>
    <scope>NUCLEOTIDE SEQUENCE [LARGE SCALE GENOMIC DNA]</scope>
    <source>
        <strain evidence="2">Z6</strain>
    </source>
</reference>
<name>A0A1C0A8A6_9FIRM</name>
<comment type="caution">
    <text evidence="1">The sequence shown here is derived from an EMBL/GenBank/DDBJ whole genome shotgun (WGS) entry which is preliminary data.</text>
</comment>
<evidence type="ECO:0000313" key="1">
    <source>
        <dbReference type="EMBL" id="OCL26485.1"/>
    </source>
</evidence>
<evidence type="ECO:0000313" key="2">
    <source>
        <dbReference type="Proteomes" id="UP000093514"/>
    </source>
</evidence>
<reference evidence="1 2" key="2">
    <citation type="submission" date="2016-08" db="EMBL/GenBank/DDBJ databases">
        <title>Orenia metallireducens sp. nov. strain Z6, a Novel Metal-reducing Firmicute from the Deep Subsurface.</title>
        <authorList>
            <person name="Maxim B.I."/>
            <person name="Kenneth K."/>
            <person name="Flynn T.M."/>
            <person name="Oloughlin E.J."/>
            <person name="Locke R.A."/>
            <person name="Weber J.R."/>
            <person name="Egan S.M."/>
            <person name="Mackie R.I."/>
            <person name="Cann I.K."/>
        </authorList>
    </citation>
    <scope>NUCLEOTIDE SEQUENCE [LARGE SCALE GENOMIC DNA]</scope>
    <source>
        <strain evidence="1 2">Z6</strain>
    </source>
</reference>
<sequence length="325" mass="36819">MTLLDNQNYSDAFVTKIPKTPRDKYVSIVVLRESKSHAVFTTEGTILDGERVRSGVESSGFMDRILMYKRKQVAPERRKGKSLLRDYKIFENQDYKKLFKKIDDCYLMEGMCGVCPDCILYGYAAGGADSQKSRILTDSGFTIRGFEELEKNIKFNAIEDSTKGGVAGSSFNAKSHIIPEIYIPTVETLVDVTENEFIYVLGNILRTTRYGAESNRQGTIKNHIVDIIFSDSEIASNLELTQRIYDKYQASNDESLTLENTQKYLSESIRDIEGEVFTPVYCLSSQEGALDTLLTKVRDIYSDCKQTEEFINSLLGDIADYVARR</sequence>
<protein>
    <submittedName>
        <fullName evidence="1">Type I-D CRISPR-associated protein Cas7/Csc2</fullName>
    </submittedName>
</protein>
<organism evidence="1 2">
    <name type="scientific">Orenia metallireducens</name>
    <dbReference type="NCBI Taxonomy" id="1413210"/>
    <lineage>
        <taxon>Bacteria</taxon>
        <taxon>Bacillati</taxon>
        <taxon>Bacillota</taxon>
        <taxon>Clostridia</taxon>
        <taxon>Halanaerobiales</taxon>
        <taxon>Halobacteroidaceae</taxon>
        <taxon>Orenia</taxon>
    </lineage>
</organism>
<dbReference type="Pfam" id="PF18320">
    <property type="entry name" value="Csc2"/>
    <property type="match status" value="1"/>
</dbReference>
<dbReference type="NCBIfam" id="TIGR03157">
    <property type="entry name" value="cas_Csc2"/>
    <property type="match status" value="1"/>
</dbReference>
<dbReference type="OrthoDB" id="9779926at2"/>